<comment type="caution">
    <text evidence="1">The sequence shown here is derived from an EMBL/GenBank/DDBJ whole genome shotgun (WGS) entry which is preliminary data.</text>
</comment>
<evidence type="ECO:0000313" key="2">
    <source>
        <dbReference type="Proteomes" id="UP000076880"/>
    </source>
</evidence>
<organism evidence="1 2">
    <name type="scientific">Enterobacter genomosp. S</name>
    <dbReference type="NCBI Taxonomy" id="2364151"/>
    <lineage>
        <taxon>Bacteria</taxon>
        <taxon>Pseudomonadati</taxon>
        <taxon>Pseudomonadota</taxon>
        <taxon>Gammaproteobacteria</taxon>
        <taxon>Enterobacterales</taxon>
        <taxon>Enterobacteriaceae</taxon>
        <taxon>Enterobacter</taxon>
        <taxon>Enterobacter cloacae complex</taxon>
        <taxon>Enterobacter cloacae complex clade S</taxon>
    </lineage>
</organism>
<proteinExistence type="predicted"/>
<dbReference type="InterPro" id="IPR036937">
    <property type="entry name" value="Adhesion_dom_fimbrial_sf"/>
</dbReference>
<accession>A0ABR5YSB3</accession>
<protein>
    <recommendedName>
        <fullName evidence="3">Fimbrial protein</fullName>
    </recommendedName>
</protein>
<dbReference type="InterPro" id="IPR008966">
    <property type="entry name" value="Adhesion_dom_sf"/>
</dbReference>
<dbReference type="EMBL" id="LVVA01000005">
    <property type="protein sequence ID" value="KZR34983.1"/>
    <property type="molecule type" value="Genomic_DNA"/>
</dbReference>
<dbReference type="SUPFAM" id="SSF49401">
    <property type="entry name" value="Bacterial adhesins"/>
    <property type="match status" value="1"/>
</dbReference>
<evidence type="ECO:0008006" key="3">
    <source>
        <dbReference type="Google" id="ProtNLM"/>
    </source>
</evidence>
<dbReference type="Proteomes" id="UP000076880">
    <property type="component" value="Unassembled WGS sequence"/>
</dbReference>
<evidence type="ECO:0000313" key="1">
    <source>
        <dbReference type="EMBL" id="KZR34983.1"/>
    </source>
</evidence>
<reference evidence="2" key="1">
    <citation type="submission" date="2016-03" db="EMBL/GenBank/DDBJ databases">
        <title>WGS of SAMN04393274.</title>
        <authorList>
            <person name="Adams M."/>
            <person name="Sutton G."/>
            <person name="Nelson K."/>
            <person name="Thaden J."/>
            <person name="Fowler V."/>
            <person name="Mccorrison J."/>
            <person name="Sanka R."/>
            <person name="Brinkac L."/>
            <person name="Nierman W."/>
        </authorList>
    </citation>
    <scope>NUCLEOTIDE SEQUENCE [LARGE SCALE GENOMIC DNA]</scope>
    <source>
        <strain evidence="2">GN06232</strain>
    </source>
</reference>
<gene>
    <name evidence="1" type="ORF">A3466_18200</name>
</gene>
<keyword evidence="2" id="KW-1185">Reference proteome</keyword>
<name>A0ABR5YSB3_9ENTR</name>
<sequence length="163" mass="17790">MGLPVVQAADGTFNFKGKVTTAGCVIENPDMLVEGFKNAYRWPVAEQRVYFTGPIASIINLDCGDITSIPKIRFIPETGTVNGKNATYLKITGTASNVAFRLGASTQNEYLDLNGKLYDLSAVDVANGKYRFVLNHYVVGLSPYDESNNGDFEAVLGYDLIYN</sequence>
<dbReference type="Gene3D" id="2.60.40.1090">
    <property type="entry name" value="Fimbrial-type adhesion domain"/>
    <property type="match status" value="1"/>
</dbReference>